<reference evidence="1" key="1">
    <citation type="submission" date="2022-04" db="EMBL/GenBank/DDBJ databases">
        <title>Chromosome-scale genome assembly of Holotrichia oblita Faldermann.</title>
        <authorList>
            <person name="Rongchong L."/>
        </authorList>
    </citation>
    <scope>NUCLEOTIDE SEQUENCE</scope>
    <source>
        <strain evidence="1">81SQS9</strain>
    </source>
</reference>
<protein>
    <submittedName>
        <fullName evidence="1">Glucose-methanol-choline gmc oxidoreductase</fullName>
    </submittedName>
</protein>
<dbReference type="Proteomes" id="UP001056778">
    <property type="component" value="Chromosome 9"/>
</dbReference>
<dbReference type="EMBL" id="CM043023">
    <property type="protein sequence ID" value="KAI4454895.1"/>
    <property type="molecule type" value="Genomic_DNA"/>
</dbReference>
<name>A0ACB9SRY1_HOLOL</name>
<gene>
    <name evidence="1" type="ORF">MML48_9g00002203</name>
</gene>
<comment type="caution">
    <text evidence="1">The sequence shown here is derived from an EMBL/GenBank/DDBJ whole genome shotgun (WGS) entry which is preliminary data.</text>
</comment>
<organism evidence="1 2">
    <name type="scientific">Holotrichia oblita</name>
    <name type="common">Chafer beetle</name>
    <dbReference type="NCBI Taxonomy" id="644536"/>
    <lineage>
        <taxon>Eukaryota</taxon>
        <taxon>Metazoa</taxon>
        <taxon>Ecdysozoa</taxon>
        <taxon>Arthropoda</taxon>
        <taxon>Hexapoda</taxon>
        <taxon>Insecta</taxon>
        <taxon>Pterygota</taxon>
        <taxon>Neoptera</taxon>
        <taxon>Endopterygota</taxon>
        <taxon>Coleoptera</taxon>
        <taxon>Polyphaga</taxon>
        <taxon>Scarabaeiformia</taxon>
        <taxon>Scarabaeidae</taxon>
        <taxon>Melolonthinae</taxon>
        <taxon>Holotrichia</taxon>
    </lineage>
</organism>
<proteinExistence type="predicted"/>
<keyword evidence="2" id="KW-1185">Reference proteome</keyword>
<sequence>MYIRTIVLAVILEHFVLGQLSYILGKVGDELRQLRLSLKGPAVQNSLLDEDIEEYDFIVVGAGSAGAVVASRLSENPNYKVLLIEAGTSETIINQIPYASLALFATQYAWTYKSTPQVHSCFGRPNNQCYIRTGRGLGGGSAINGIIYARGNKVDFDNWASKGNPGWSYEEILPYFKKSENVKLENYEPDYHQEEGPLTIEDNQYINEDSKAFITGAKELGYNEGDYNGINSLGVASYGQFISRNGRKQSTSKAYLEPVRFRKNLIIKTNSQANRILFDSNGKAESVLYKRGKRHLKATVRKEIIISCGALNTPQLLMVSGIGPEDHLRELGIPLVQNLKVGYNLIDHLAFIGLNFYYDYNTTQNIIKDGADWFLRGSGPFSSAGLNGVLYFNTNQNLNYPDIELALILSIFNNGHKLLKLATNIDESIYNSVWKQHEGKRGFSILIELMIPKSVGRITIQSNSTFTPPLINLNYLSEEEDVDTLIKAIRKTLKFAQTETFKRLNIKLNTLKVAGCEMYPFDSDSYWACAIRIQHISSYHYFGTCKMGPNSDVEAVVDNRLKVYGVKGLRVVDTSVIPAHITGHLEAPAVMIAEKASDLIKLEWG</sequence>
<accession>A0ACB9SRY1</accession>
<evidence type="ECO:0000313" key="2">
    <source>
        <dbReference type="Proteomes" id="UP001056778"/>
    </source>
</evidence>
<evidence type="ECO:0000313" key="1">
    <source>
        <dbReference type="EMBL" id="KAI4454895.1"/>
    </source>
</evidence>